<dbReference type="OMA" id="TTCDKDY"/>
<evidence type="ECO:0000256" key="1">
    <source>
        <dbReference type="SAM" id="MobiDB-lite"/>
    </source>
</evidence>
<keyword evidence="3" id="KW-1185">Reference proteome</keyword>
<feature type="non-terminal residue" evidence="2">
    <location>
        <position position="1"/>
    </location>
</feature>
<dbReference type="Pfam" id="PF05795">
    <property type="entry name" value="Plasmodium_Vir"/>
    <property type="match status" value="1"/>
</dbReference>
<sequence>KLLEKGEYKTYEFDKISEKILKALCFIYREKQEKTDNFDNDLCRYLYYYLGDKIYPLVKNERVFKNIILKIYTELDNNTTYMTVCPKHYLIDLNRYEEYKLLFYYSKDYRDIELETAHPDTTCDKDYKQYIEKYVTIYKKAHSECYNKYNRNNFYWRYFSELFKDNEHKKLSSFSCKQRDNIVVVSEEQKHHEQQEHEAVQSYSQPSVTSIPPQQTATQNADLGVNQQSDFRNFTRSIETIQMDDTTEGGHSKSITGSVVPVLGVPFISFLLYRVTENIIKIHKIIIFI</sequence>
<accession>K6UNT4</accession>
<evidence type="ECO:0000313" key="2">
    <source>
        <dbReference type="EMBL" id="GAB69788.1"/>
    </source>
</evidence>
<organism evidence="2 3">
    <name type="scientific">Plasmodium cynomolgi (strain B)</name>
    <dbReference type="NCBI Taxonomy" id="1120755"/>
    <lineage>
        <taxon>Eukaryota</taxon>
        <taxon>Sar</taxon>
        <taxon>Alveolata</taxon>
        <taxon>Apicomplexa</taxon>
        <taxon>Aconoidasida</taxon>
        <taxon>Haemosporida</taxon>
        <taxon>Plasmodiidae</taxon>
        <taxon>Plasmodium</taxon>
        <taxon>Plasmodium (Plasmodium)</taxon>
    </lineage>
</organism>
<dbReference type="VEuPathDB" id="PlasmoDB:PCYB_005370"/>
<dbReference type="AlphaFoldDB" id="K6UNT4"/>
<reference evidence="2 3" key="1">
    <citation type="journal article" date="2012" name="Nat. Genet.">
        <title>Plasmodium cynomolgi genome sequences provide insight into Plasmodium vivax and the monkey malaria clade.</title>
        <authorList>
            <person name="Tachibana S."/>
            <person name="Sullivan S.A."/>
            <person name="Kawai S."/>
            <person name="Nakamura S."/>
            <person name="Kim H.R."/>
            <person name="Goto N."/>
            <person name="Arisue N."/>
            <person name="Palacpac N.M.Q."/>
            <person name="Honma H."/>
            <person name="Yagi M."/>
            <person name="Tougan T."/>
            <person name="Katakai Y."/>
            <person name="Kaneko O."/>
            <person name="Mita T."/>
            <person name="Kita K."/>
            <person name="Yasutomi Y."/>
            <person name="Sutton P.L."/>
            <person name="Shakhbatyan R."/>
            <person name="Horii T."/>
            <person name="Yasunaga T."/>
            <person name="Barnwell J.W."/>
            <person name="Escalante A.A."/>
            <person name="Carlton J.M."/>
            <person name="Tanabe K."/>
        </authorList>
    </citation>
    <scope>NUCLEOTIDE SEQUENCE [LARGE SCALE GENOMIC DNA]</scope>
    <source>
        <strain evidence="2 3">B</strain>
    </source>
</reference>
<feature type="region of interest" description="Disordered" evidence="1">
    <location>
        <begin position="187"/>
        <end position="221"/>
    </location>
</feature>
<feature type="compositionally biased region" description="Basic and acidic residues" evidence="1">
    <location>
        <begin position="187"/>
        <end position="199"/>
    </location>
</feature>
<name>K6UNT4_PLACD</name>
<dbReference type="EMBL" id="DF157829">
    <property type="protein sequence ID" value="GAB69788.1"/>
    <property type="molecule type" value="Genomic_DNA"/>
</dbReference>
<proteinExistence type="predicted"/>
<dbReference type="InterPro" id="IPR008780">
    <property type="entry name" value="Plasmodium_Vir"/>
</dbReference>
<feature type="compositionally biased region" description="Polar residues" evidence="1">
    <location>
        <begin position="201"/>
        <end position="221"/>
    </location>
</feature>
<evidence type="ECO:0000313" key="3">
    <source>
        <dbReference type="Proteomes" id="UP000006319"/>
    </source>
</evidence>
<gene>
    <name evidence="2" type="ORF">PCYB_005370</name>
</gene>
<dbReference type="Proteomes" id="UP000006319">
    <property type="component" value="Unassembled WGS sequence"/>
</dbReference>
<protein>
    <recommendedName>
        <fullName evidence="4">CYIR protein</fullName>
    </recommendedName>
</protein>
<dbReference type="KEGG" id="pcy:PCYB_005370"/>
<feature type="non-terminal residue" evidence="2">
    <location>
        <position position="289"/>
    </location>
</feature>
<evidence type="ECO:0008006" key="4">
    <source>
        <dbReference type="Google" id="ProtNLM"/>
    </source>
</evidence>
<dbReference type="GeneID" id="14696330"/>
<dbReference type="OrthoDB" id="10321854at2759"/>
<dbReference type="RefSeq" id="XP_004228006.1">
    <property type="nucleotide sequence ID" value="XM_004227958.1"/>
</dbReference>